<dbReference type="Proteomes" id="UP000325030">
    <property type="component" value="Chromosome"/>
</dbReference>
<dbReference type="InterPro" id="IPR023179">
    <property type="entry name" value="GTP-bd_ortho_bundle_sf"/>
</dbReference>
<evidence type="ECO:0000259" key="3">
    <source>
        <dbReference type="PROSITE" id="PS51721"/>
    </source>
</evidence>
<proteinExistence type="predicted"/>
<dbReference type="GeneID" id="41717620"/>
<dbReference type="AlphaFoldDB" id="A0A510DUW2"/>
<dbReference type="GO" id="GO:0003924">
    <property type="term" value="F:GTPase activity"/>
    <property type="evidence" value="ECO:0007669"/>
    <property type="project" value="InterPro"/>
</dbReference>
<dbReference type="Proteomes" id="UP000322983">
    <property type="component" value="Chromosome"/>
</dbReference>
<dbReference type="KEGG" id="step:IC006_1302"/>
<dbReference type="GO" id="GO:0005525">
    <property type="term" value="F:GTP binding"/>
    <property type="evidence" value="ECO:0007669"/>
    <property type="project" value="UniProtKB-KW"/>
</dbReference>
<dbReference type="SUPFAM" id="SSF52540">
    <property type="entry name" value="P-loop containing nucleoside triphosphate hydrolases"/>
    <property type="match status" value="1"/>
</dbReference>
<dbReference type="EMBL" id="AP018929">
    <property type="protein sequence ID" value="BBG24001.1"/>
    <property type="molecule type" value="Genomic_DNA"/>
</dbReference>
<keyword evidence="2" id="KW-0342">GTP-binding</keyword>
<evidence type="ECO:0000313" key="6">
    <source>
        <dbReference type="Proteomes" id="UP000322983"/>
    </source>
</evidence>
<gene>
    <name evidence="4" type="ORF">IC006_1302</name>
    <name evidence="5" type="ORF">IC007_1277</name>
</gene>
<dbReference type="PIRSF" id="PIRSF006230">
    <property type="entry name" value="MG442"/>
    <property type="match status" value="1"/>
</dbReference>
<sequence>MLSKVLASIRRVDAIVEVLDSREPDLTRSREIEGYAIKNGKQVILVLNKIDLIPREVADRWKDYLSKDFPTIYVSTRMRQGTRILRDTIKESLKGEGKVAFVGYPKTGKSSIINVLKGKKAASVSTQPMSTGFTKGIQLVKIDSKIYAIDTPGVIPPHGNPFEKAIRGTNPDNLDNPIPPAVSILEKAFQISPALLETTYKVNYISPMQFLQDLAKHRGWIDRSDKEPDVDLAAKTVIKDYHNGKITYYTLPPE</sequence>
<name>A0A510DUW2_9CREN</name>
<dbReference type="CDD" id="cd01859">
    <property type="entry name" value="MJ1464"/>
    <property type="match status" value="1"/>
</dbReference>
<evidence type="ECO:0000313" key="4">
    <source>
        <dbReference type="EMBL" id="BBG24001.1"/>
    </source>
</evidence>
<keyword evidence="6" id="KW-1185">Reference proteome</keyword>
<dbReference type="InterPro" id="IPR027417">
    <property type="entry name" value="P-loop_NTPase"/>
</dbReference>
<protein>
    <submittedName>
        <fullName evidence="4">GTPase Era</fullName>
    </submittedName>
</protein>
<dbReference type="PANTHER" id="PTHR11089">
    <property type="entry name" value="GTP-BINDING PROTEIN-RELATED"/>
    <property type="match status" value="1"/>
</dbReference>
<dbReference type="PANTHER" id="PTHR11089:SF30">
    <property type="entry name" value="GUANINE NUCLEOTIDE-BINDING PROTEIN-LIKE 3 HOMOLOG"/>
    <property type="match status" value="1"/>
</dbReference>
<dbReference type="OrthoDB" id="372125at2157"/>
<dbReference type="InterPro" id="IPR010914">
    <property type="entry name" value="RsgA_GTPase_dom"/>
</dbReference>
<feature type="domain" description="CP-type G" evidence="3">
    <location>
        <begin position="1"/>
        <end position="157"/>
    </location>
</feature>
<evidence type="ECO:0000256" key="1">
    <source>
        <dbReference type="ARBA" id="ARBA00022741"/>
    </source>
</evidence>
<dbReference type="STRING" id="1294262.GCA_001316085_01270"/>
<accession>A0A510E2M8</accession>
<dbReference type="InterPro" id="IPR050755">
    <property type="entry name" value="TRAFAC_YlqF/YawG_RiboMat"/>
</dbReference>
<evidence type="ECO:0000256" key="2">
    <source>
        <dbReference type="ARBA" id="ARBA00023134"/>
    </source>
</evidence>
<dbReference type="RefSeq" id="WP_054845649.1">
    <property type="nucleotide sequence ID" value="NZ_AP018929.1"/>
</dbReference>
<evidence type="ECO:0000313" key="5">
    <source>
        <dbReference type="EMBL" id="BBG26756.1"/>
    </source>
</evidence>
<reference evidence="4 6" key="2">
    <citation type="journal article" date="2020" name="Int. J. Syst. Evol. Microbiol.">
        <title>Sulfuracidifex tepidarius gen. nov., sp. nov. and transfer of Sulfolobus metallicus Huber and Stetter 1992 to the genus Sulfuracidifex as Sulfuracidifex metallicus comb. nov.</title>
        <authorList>
            <person name="Itoh T."/>
            <person name="Miura T."/>
            <person name="Sakai H.D."/>
            <person name="Kato S."/>
            <person name="Ohkuma M."/>
            <person name="Takashina T."/>
        </authorList>
    </citation>
    <scope>NUCLEOTIDE SEQUENCE [LARGE SCALE GENOMIC DNA]</scope>
    <source>
        <strain evidence="4 6">IC-006</strain>
        <strain evidence="5">IC-007</strain>
    </source>
</reference>
<evidence type="ECO:0000313" key="7">
    <source>
        <dbReference type="Proteomes" id="UP000325030"/>
    </source>
</evidence>
<keyword evidence="1" id="KW-0547">Nucleotide-binding</keyword>
<dbReference type="Gene3D" id="1.10.1580.10">
    <property type="match status" value="1"/>
</dbReference>
<dbReference type="InterPro" id="IPR016478">
    <property type="entry name" value="GTPase_MTG1"/>
</dbReference>
<dbReference type="Pfam" id="PF03193">
    <property type="entry name" value="RsgA_GTPase"/>
    <property type="match status" value="1"/>
</dbReference>
<dbReference type="EMBL" id="AP018930">
    <property type="protein sequence ID" value="BBG26756.1"/>
    <property type="molecule type" value="Genomic_DNA"/>
</dbReference>
<dbReference type="InterPro" id="IPR030378">
    <property type="entry name" value="G_CP_dom"/>
</dbReference>
<dbReference type="PROSITE" id="PS51721">
    <property type="entry name" value="G_CP"/>
    <property type="match status" value="1"/>
</dbReference>
<organism evidence="4 6">
    <name type="scientific">Sulfuracidifex tepidarius</name>
    <dbReference type="NCBI Taxonomy" id="1294262"/>
    <lineage>
        <taxon>Archaea</taxon>
        <taxon>Thermoproteota</taxon>
        <taxon>Thermoprotei</taxon>
        <taxon>Sulfolobales</taxon>
        <taxon>Sulfolobaceae</taxon>
        <taxon>Sulfuracidifex</taxon>
    </lineage>
</organism>
<accession>A0A510DUW2</accession>
<reference evidence="7" key="1">
    <citation type="submission" date="2018-09" db="EMBL/GenBank/DDBJ databases">
        <title>Complete Genome Sequencing of Sulfolobus sp. JCM 16834.</title>
        <authorList>
            <person name="Kato S."/>
            <person name="Itoh T."/>
            <person name="Ohkuma M."/>
        </authorList>
    </citation>
    <scope>NUCLEOTIDE SEQUENCE [LARGE SCALE GENOMIC DNA]</scope>
    <source>
        <strain evidence="7">IC-007</strain>
    </source>
</reference>
<dbReference type="Gene3D" id="3.40.50.300">
    <property type="entry name" value="P-loop containing nucleotide triphosphate hydrolases"/>
    <property type="match status" value="1"/>
</dbReference>